<dbReference type="PRINTS" id="PR00111">
    <property type="entry name" value="ABHYDROLASE"/>
</dbReference>
<keyword evidence="3" id="KW-1185">Reference proteome</keyword>
<evidence type="ECO:0000313" key="2">
    <source>
        <dbReference type="EMBL" id="KNX36054.1"/>
    </source>
</evidence>
<dbReference type="STRING" id="1631356.VV01_01030"/>
<dbReference type="Pfam" id="PF12697">
    <property type="entry name" value="Abhydrolase_6"/>
    <property type="match status" value="1"/>
</dbReference>
<dbReference type="InterPro" id="IPR000073">
    <property type="entry name" value="AB_hydrolase_1"/>
</dbReference>
<organism evidence="2 3">
    <name type="scientific">Luteipulveratus halotolerans</name>
    <dbReference type="NCBI Taxonomy" id="1631356"/>
    <lineage>
        <taxon>Bacteria</taxon>
        <taxon>Bacillati</taxon>
        <taxon>Actinomycetota</taxon>
        <taxon>Actinomycetes</taxon>
        <taxon>Micrococcales</taxon>
        <taxon>Dermacoccaceae</taxon>
        <taxon>Luteipulveratus</taxon>
    </lineage>
</organism>
<proteinExistence type="predicted"/>
<dbReference type="EMBL" id="LAIR01000002">
    <property type="protein sequence ID" value="KNX36054.1"/>
    <property type="molecule type" value="Genomic_DNA"/>
</dbReference>
<dbReference type="Proteomes" id="UP000037397">
    <property type="component" value="Unassembled WGS sequence"/>
</dbReference>
<sequence length="269" mass="29284">MSTIDYTRKGTGEPVVLIHGIGHRREAWGQVFDRLAASYDVIAIDLPGHGRSPAEPENKHQLEPTVDEIEELFVELGVDRPHVVGNSLGGLLALELGKRGSVRSVTALSPAAFWDVRGRVWAATSLTALKAMAMTPTPVLRLFSDKPLLRKATLWSLYTHPERLDGERALGDALSLRRRKAFFPILKQAPTVRWSGETVVPTTVAWAGQDRILLPYQAKIAQAALPKARHVVVPGVGHVPMEDDPDAIEQVIREQLAAVPAATTATLAS</sequence>
<reference evidence="3" key="1">
    <citation type="submission" date="2015-03" db="EMBL/GenBank/DDBJ databases">
        <title>Luteipulveratus halotolerans sp. nov., a novel actinobacterium (Dermacoccaceae) from Sarawak, Malaysia.</title>
        <authorList>
            <person name="Juboi H."/>
            <person name="Basik A."/>
            <person name="Shamsul S.S."/>
            <person name="Arnold P."/>
            <person name="Schmitt E.K."/>
            <person name="Sanglier J.-J."/>
            <person name="Yeo T."/>
        </authorList>
    </citation>
    <scope>NUCLEOTIDE SEQUENCE [LARGE SCALE GENOMIC DNA]</scope>
    <source>
        <strain evidence="3">C296001</strain>
    </source>
</reference>
<dbReference type="PANTHER" id="PTHR46438:SF11">
    <property type="entry name" value="LIPASE-RELATED"/>
    <property type="match status" value="1"/>
</dbReference>
<evidence type="ECO:0000313" key="3">
    <source>
        <dbReference type="Proteomes" id="UP000037397"/>
    </source>
</evidence>
<accession>A0A0L6CEE9</accession>
<evidence type="ECO:0000259" key="1">
    <source>
        <dbReference type="Pfam" id="PF12697"/>
    </source>
</evidence>
<name>A0A0L6CEE9_9MICO</name>
<dbReference type="AlphaFoldDB" id="A0A0L6CEE9"/>
<comment type="caution">
    <text evidence="2">The sequence shown here is derived from an EMBL/GenBank/DDBJ whole genome shotgun (WGS) entry which is preliminary data.</text>
</comment>
<dbReference type="RefSeq" id="WP_050668261.1">
    <property type="nucleotide sequence ID" value="NZ_LAIR01000002.1"/>
</dbReference>
<dbReference type="Gene3D" id="3.40.50.1820">
    <property type="entry name" value="alpha/beta hydrolase"/>
    <property type="match status" value="1"/>
</dbReference>
<gene>
    <name evidence="2" type="ORF">VV01_01030</name>
</gene>
<dbReference type="PATRIC" id="fig|1631356.3.peg.132"/>
<dbReference type="GO" id="GO:0003824">
    <property type="term" value="F:catalytic activity"/>
    <property type="evidence" value="ECO:0007669"/>
    <property type="project" value="UniProtKB-ARBA"/>
</dbReference>
<protein>
    <recommendedName>
        <fullName evidence="1">AB hydrolase-1 domain-containing protein</fullName>
    </recommendedName>
</protein>
<dbReference type="SUPFAM" id="SSF53474">
    <property type="entry name" value="alpha/beta-Hydrolases"/>
    <property type="match status" value="1"/>
</dbReference>
<dbReference type="InterPro" id="IPR029058">
    <property type="entry name" value="AB_hydrolase_fold"/>
</dbReference>
<feature type="domain" description="AB hydrolase-1" evidence="1">
    <location>
        <begin position="15"/>
        <end position="249"/>
    </location>
</feature>
<dbReference type="PANTHER" id="PTHR46438">
    <property type="entry name" value="ALPHA/BETA-HYDROLASES SUPERFAMILY PROTEIN"/>
    <property type="match status" value="1"/>
</dbReference>
<dbReference type="OrthoDB" id="27092at2"/>